<dbReference type="OrthoDB" id="2531053at2"/>
<comment type="similarity">
    <text evidence="1">Belongs to the bacterial solute-binding protein 1 family.</text>
</comment>
<dbReference type="Proteomes" id="UP000290624">
    <property type="component" value="Unassembled WGS sequence"/>
</dbReference>
<evidence type="ECO:0000313" key="4">
    <source>
        <dbReference type="EMBL" id="RXW31169.1"/>
    </source>
</evidence>
<evidence type="ECO:0000256" key="3">
    <source>
        <dbReference type="ARBA" id="ARBA00022729"/>
    </source>
</evidence>
<gene>
    <name evidence="4" type="ORF">C1706_13360</name>
</gene>
<organism evidence="4 5">
    <name type="scientific">Propioniciclava flava</name>
    <dbReference type="NCBI Taxonomy" id="2072026"/>
    <lineage>
        <taxon>Bacteria</taxon>
        <taxon>Bacillati</taxon>
        <taxon>Actinomycetota</taxon>
        <taxon>Actinomycetes</taxon>
        <taxon>Propionibacteriales</taxon>
        <taxon>Propionibacteriaceae</taxon>
        <taxon>Propioniciclava</taxon>
    </lineage>
</organism>
<dbReference type="GO" id="GO:0015768">
    <property type="term" value="P:maltose transport"/>
    <property type="evidence" value="ECO:0007669"/>
    <property type="project" value="TreeGrafter"/>
</dbReference>
<evidence type="ECO:0000313" key="5">
    <source>
        <dbReference type="Proteomes" id="UP000290624"/>
    </source>
</evidence>
<comment type="caution">
    <text evidence="4">The sequence shown here is derived from an EMBL/GenBank/DDBJ whole genome shotgun (WGS) entry which is preliminary data.</text>
</comment>
<dbReference type="GO" id="GO:0055052">
    <property type="term" value="C:ATP-binding cassette (ABC) transporter complex, substrate-binding subunit-containing"/>
    <property type="evidence" value="ECO:0007669"/>
    <property type="project" value="TreeGrafter"/>
</dbReference>
<evidence type="ECO:0000256" key="2">
    <source>
        <dbReference type="ARBA" id="ARBA00022448"/>
    </source>
</evidence>
<evidence type="ECO:0000256" key="1">
    <source>
        <dbReference type="ARBA" id="ARBA00008520"/>
    </source>
</evidence>
<sequence length="383" mass="39592">MTKVSQLVDQWNKANPDIQVKATKFDGKAAELITKLEADVKAGTAPCLAQAGYGEIPSLFTRGLLADVSSDAAAYKDNFSAGTMSPVSVGAATVGLPQDSGPLVYYYNKAEFSKLGLTVPTTLAELGQVATKAAASGKYVTAFEPDEAQFWLSAQAAAAGGTWYSAENNAWKVDANGPASQKVAAFWQGQIDGKTTLVAERWGDGFKKALNDQTLIGTIGAAWEAPLLADDMKGSANQGQWAVAQILTMGDKALTGPDGGSGVVVTKTCPAPAQAMKFNNWLNAQIDPLVSQGLVVAAKGTMKTPAAISAFYRGQDVFAELAKANASLNPDFPYIPTFPAIGADMAAAAAKAGSGEGKVADVFQVAQTKSVQSLKDAGLPVAG</sequence>
<keyword evidence="2" id="KW-0813">Transport</keyword>
<proteinExistence type="inferred from homology"/>
<keyword evidence="5" id="KW-1185">Reference proteome</keyword>
<dbReference type="Gene3D" id="3.40.190.10">
    <property type="entry name" value="Periplasmic binding protein-like II"/>
    <property type="match status" value="2"/>
</dbReference>
<protein>
    <submittedName>
        <fullName evidence="4">ABC transporter substrate-binding protein</fullName>
    </submittedName>
</protein>
<name>A0A4Q2EDE1_9ACTN</name>
<accession>A0A4Q2EDE1</accession>
<dbReference type="SUPFAM" id="SSF53850">
    <property type="entry name" value="Periplasmic binding protein-like II"/>
    <property type="match status" value="1"/>
</dbReference>
<reference evidence="4 5" key="1">
    <citation type="submission" date="2018-01" db="EMBL/GenBank/DDBJ databases">
        <title>Lactibacter flavus gen. nov., sp. nov., a novel bacterium of the family Propionibacteriaceae isolated from raw milk and dairy products.</title>
        <authorList>
            <person name="Wenning M."/>
            <person name="Breitenwieser F."/>
            <person name="Huptas C."/>
            <person name="von Neubeck M."/>
            <person name="Busse H.-J."/>
            <person name="Scherer S."/>
        </authorList>
    </citation>
    <scope>NUCLEOTIDE SEQUENCE [LARGE SCALE GENOMIC DNA]</scope>
    <source>
        <strain evidence="4 5">VG341</strain>
    </source>
</reference>
<keyword evidence="3" id="KW-0732">Signal</keyword>
<dbReference type="PANTHER" id="PTHR30061:SF50">
    <property type="entry name" value="MALTOSE_MALTODEXTRIN-BINDING PERIPLASMIC PROTEIN"/>
    <property type="match status" value="1"/>
</dbReference>
<dbReference type="AlphaFoldDB" id="A0A4Q2EDE1"/>
<dbReference type="GO" id="GO:1901982">
    <property type="term" value="F:maltose binding"/>
    <property type="evidence" value="ECO:0007669"/>
    <property type="project" value="TreeGrafter"/>
</dbReference>
<dbReference type="PANTHER" id="PTHR30061">
    <property type="entry name" value="MALTOSE-BINDING PERIPLASMIC PROTEIN"/>
    <property type="match status" value="1"/>
</dbReference>
<dbReference type="GO" id="GO:0042956">
    <property type="term" value="P:maltodextrin transmembrane transport"/>
    <property type="evidence" value="ECO:0007669"/>
    <property type="project" value="TreeGrafter"/>
</dbReference>
<dbReference type="EMBL" id="PPCV01000012">
    <property type="protein sequence ID" value="RXW31169.1"/>
    <property type="molecule type" value="Genomic_DNA"/>
</dbReference>